<dbReference type="AlphaFoldDB" id="A0A9J6P5T6"/>
<dbReference type="RefSeq" id="WP_250861233.1">
    <property type="nucleotide sequence ID" value="NZ_JAGSOJ010000005.1"/>
</dbReference>
<dbReference type="PROSITE" id="PS51257">
    <property type="entry name" value="PROKAR_LIPOPROTEIN"/>
    <property type="match status" value="1"/>
</dbReference>
<reference evidence="2" key="1">
    <citation type="journal article" date="2021" name="mSystems">
        <title>Bacteria and Archaea Synergistically Convert Glycine Betaine to Biogenic Methane in the Formosa Cold Seep of the South China Sea.</title>
        <authorList>
            <person name="Li L."/>
            <person name="Zhang W."/>
            <person name="Zhang S."/>
            <person name="Song L."/>
            <person name="Sun Q."/>
            <person name="Zhang H."/>
            <person name="Xiang H."/>
            <person name="Dong X."/>
        </authorList>
    </citation>
    <scope>NUCLEOTIDE SEQUENCE</scope>
    <source>
        <strain evidence="2">ZWT</strain>
    </source>
</reference>
<accession>A0A9J6P5T6</accession>
<dbReference type="Proteomes" id="UP001056429">
    <property type="component" value="Unassembled WGS sequence"/>
</dbReference>
<evidence type="ECO:0000313" key="2">
    <source>
        <dbReference type="EMBL" id="MCM1992079.1"/>
    </source>
</evidence>
<name>A0A9J6P5T6_9CLOT</name>
<sequence length="353" mass="41012">MKRAIIFFLLICNIMIISCTSSSKEKYDDVKQTVEEEKMHDFQLKIAENIVDNYFLFLLNDNYDKVNELYTTEIKVDDIKKNDSNMKLRGYTIDEMNEVGKTAEFQVKVSYNDTTKSFAMANEFKIKVIKEEGMYRISEVNEIPHREVFLENQTIRLRDKTAAKTYLVIDNSGIPKYISGAEKGEKYNKIENNLKHYKSLNINYKGDKICFSKEEGNCYLAMIDINEVMLIEKEKQEFSAKELPIGENIVTLDYIKEGKVDYCVFSEDNRFVAAQIVEKGLERVKIYNSSSGEEVPVEIEEKLNLIDVNVSFKSFHKGVVNLEVLPVDMKNLNKSNLYGLWKLELETSKFHKI</sequence>
<keyword evidence="3" id="KW-1185">Reference proteome</keyword>
<keyword evidence="1" id="KW-0732">Signal</keyword>
<evidence type="ECO:0000313" key="3">
    <source>
        <dbReference type="Proteomes" id="UP001056429"/>
    </source>
</evidence>
<evidence type="ECO:0000256" key="1">
    <source>
        <dbReference type="SAM" id="SignalP"/>
    </source>
</evidence>
<feature type="signal peptide" evidence="1">
    <location>
        <begin position="1"/>
        <end position="23"/>
    </location>
</feature>
<reference evidence="2" key="2">
    <citation type="submission" date="2021-04" db="EMBL/GenBank/DDBJ databases">
        <authorList>
            <person name="Dong X."/>
        </authorList>
    </citation>
    <scope>NUCLEOTIDE SEQUENCE</scope>
    <source>
        <strain evidence="2">ZWT</strain>
    </source>
</reference>
<dbReference type="EMBL" id="JAGSOJ010000005">
    <property type="protein sequence ID" value="MCM1992079.1"/>
    <property type="molecule type" value="Genomic_DNA"/>
</dbReference>
<comment type="caution">
    <text evidence="2">The sequence shown here is derived from an EMBL/GenBank/DDBJ whole genome shotgun (WGS) entry which is preliminary data.</text>
</comment>
<feature type="chain" id="PRO_5039888161" description="Lipoprotein" evidence="1">
    <location>
        <begin position="24"/>
        <end position="353"/>
    </location>
</feature>
<evidence type="ECO:0008006" key="4">
    <source>
        <dbReference type="Google" id="ProtNLM"/>
    </source>
</evidence>
<proteinExistence type="predicted"/>
<protein>
    <recommendedName>
        <fullName evidence="4">Lipoprotein</fullName>
    </recommendedName>
</protein>
<organism evidence="2 3">
    <name type="scientific">Oceanirhabdus seepicola</name>
    <dbReference type="NCBI Taxonomy" id="2828781"/>
    <lineage>
        <taxon>Bacteria</taxon>
        <taxon>Bacillati</taxon>
        <taxon>Bacillota</taxon>
        <taxon>Clostridia</taxon>
        <taxon>Eubacteriales</taxon>
        <taxon>Clostridiaceae</taxon>
        <taxon>Oceanirhabdus</taxon>
    </lineage>
</organism>
<gene>
    <name evidence="2" type="ORF">KDK92_20315</name>
</gene>